<dbReference type="PANTHER" id="PTHR33744">
    <property type="entry name" value="CARBOHYDRATE DIACID REGULATOR"/>
    <property type="match status" value="1"/>
</dbReference>
<evidence type="ECO:0000259" key="2">
    <source>
        <dbReference type="Pfam" id="PF13556"/>
    </source>
</evidence>
<dbReference type="Pfam" id="PF14361">
    <property type="entry name" value="RsbRD_N"/>
    <property type="match status" value="1"/>
</dbReference>
<feature type="domain" description="RsbT co-antagonist protein RsbRD N-terminal" evidence="3">
    <location>
        <begin position="29"/>
        <end position="163"/>
    </location>
</feature>
<dbReference type="InterPro" id="IPR025751">
    <property type="entry name" value="RsbRD_N_dom"/>
</dbReference>
<feature type="domain" description="CdaR GGDEF-like" evidence="4">
    <location>
        <begin position="175"/>
        <end position="279"/>
    </location>
</feature>
<protein>
    <submittedName>
        <fullName evidence="5">Helix-turn-helix domain-containing protein</fullName>
    </submittedName>
</protein>
<dbReference type="PANTHER" id="PTHR33744:SF1">
    <property type="entry name" value="DNA-BINDING TRANSCRIPTIONAL ACTIVATOR ADER"/>
    <property type="match status" value="1"/>
</dbReference>
<sequence length="386" mass="40754">MSDAARAAVRVAARDLAVEAPAVASATDAVICERLDITDEEMRASLAASTLAHVTLIAGMLGASTDPRTAVPPPETLRWAADLVRDGRSPAELLRAYRIGHGEVWAGWQRLLRPHCPDTATLDEATAHTSAFLFDYVDTVLQPLLDRHAEEVGRASAQRETMRAETLRDLLAGERPDVQAAGARLRYAIDRTHVGLALWALPSGTPEDRLERLQAAAARLDPRALTAPGAGDVLHAWVASARPPALAAVPGVVIAAGRPGRGLDGFRTTHAEARRALEVARAGGVRGAVVVHYAAVEVVALLQSDPVEARAFAQRTLAPLGADLVETLRALHDEGMNVSLTARRLGVHPNTVGARVRRILALTGETDPGSLRLRAAVALAPGAFGG</sequence>
<keyword evidence="6" id="KW-1185">Reference proteome</keyword>
<dbReference type="Gene3D" id="1.10.10.2840">
    <property type="entry name" value="PucR C-terminal helix-turn-helix domain"/>
    <property type="match status" value="1"/>
</dbReference>
<proteinExistence type="inferred from homology"/>
<evidence type="ECO:0000259" key="4">
    <source>
        <dbReference type="Pfam" id="PF17853"/>
    </source>
</evidence>
<dbReference type="Pfam" id="PF13556">
    <property type="entry name" value="HTH_30"/>
    <property type="match status" value="1"/>
</dbReference>
<gene>
    <name evidence="5" type="ORF">NBH00_03860</name>
</gene>
<comment type="similarity">
    <text evidence="1">Belongs to the CdaR family.</text>
</comment>
<dbReference type="RefSeq" id="WP_254572033.1">
    <property type="nucleotide sequence ID" value="NZ_CP098502.1"/>
</dbReference>
<dbReference type="InterPro" id="IPR041522">
    <property type="entry name" value="CdaR_GGDEF"/>
</dbReference>
<dbReference type="Proteomes" id="UP001056035">
    <property type="component" value="Chromosome"/>
</dbReference>
<accession>A0ABY5DXE6</accession>
<dbReference type="InterPro" id="IPR051448">
    <property type="entry name" value="CdaR-like_regulators"/>
</dbReference>
<dbReference type="EMBL" id="CP098502">
    <property type="protein sequence ID" value="UTI65352.1"/>
    <property type="molecule type" value="Genomic_DNA"/>
</dbReference>
<organism evidence="5 6">
    <name type="scientific">Paraconexibacter antarcticus</name>
    <dbReference type="NCBI Taxonomy" id="2949664"/>
    <lineage>
        <taxon>Bacteria</taxon>
        <taxon>Bacillati</taxon>
        <taxon>Actinomycetota</taxon>
        <taxon>Thermoleophilia</taxon>
        <taxon>Solirubrobacterales</taxon>
        <taxon>Paraconexibacteraceae</taxon>
        <taxon>Paraconexibacter</taxon>
    </lineage>
</organism>
<name>A0ABY5DXE6_9ACTN</name>
<evidence type="ECO:0000313" key="5">
    <source>
        <dbReference type="EMBL" id="UTI65352.1"/>
    </source>
</evidence>
<dbReference type="InterPro" id="IPR025736">
    <property type="entry name" value="PucR_C-HTH_dom"/>
</dbReference>
<reference evidence="5 6" key="1">
    <citation type="submission" date="2022-06" db="EMBL/GenBank/DDBJ databases">
        <title>Paraconexibacter antarcticus.</title>
        <authorList>
            <person name="Kim C.S."/>
        </authorList>
    </citation>
    <scope>NUCLEOTIDE SEQUENCE [LARGE SCALE GENOMIC DNA]</scope>
    <source>
        <strain evidence="5 6">02-257</strain>
    </source>
</reference>
<evidence type="ECO:0000259" key="3">
    <source>
        <dbReference type="Pfam" id="PF14361"/>
    </source>
</evidence>
<evidence type="ECO:0000313" key="6">
    <source>
        <dbReference type="Proteomes" id="UP001056035"/>
    </source>
</evidence>
<feature type="domain" description="PucR C-terminal helix-turn-helix" evidence="2">
    <location>
        <begin position="324"/>
        <end position="380"/>
    </location>
</feature>
<evidence type="ECO:0000256" key="1">
    <source>
        <dbReference type="ARBA" id="ARBA00006754"/>
    </source>
</evidence>
<dbReference type="InterPro" id="IPR042070">
    <property type="entry name" value="PucR_C-HTH_sf"/>
</dbReference>
<dbReference type="Pfam" id="PF17853">
    <property type="entry name" value="GGDEF_2"/>
    <property type="match status" value="1"/>
</dbReference>